<dbReference type="Proteomes" id="UP000009049">
    <property type="component" value="Chromosome"/>
</dbReference>
<protein>
    <recommendedName>
        <fullName evidence="4">Carboxypeptidase-like regulatory domain-containing protein</fullName>
    </recommendedName>
</protein>
<feature type="signal peptide" evidence="1">
    <location>
        <begin position="1"/>
        <end position="19"/>
    </location>
</feature>
<dbReference type="HOGENOM" id="CLU_088900_1_0_10"/>
<reference evidence="2 3" key="1">
    <citation type="journal article" date="2009" name="J. Bacteriol.">
        <title>Complete genome sequence of Robiginitalea biformata HTCC2501.</title>
        <authorList>
            <person name="Oh H.M."/>
            <person name="Giovannoni S.J."/>
            <person name="Lee K."/>
            <person name="Ferriera S."/>
            <person name="Johnson J."/>
            <person name="Cho J.C."/>
        </authorList>
    </citation>
    <scope>NUCLEOTIDE SEQUENCE [LARGE SCALE GENOMIC DNA]</scope>
    <source>
        <strain evidence="3">ATCC BAA-864 / HTCC2501 / KCTC 12146</strain>
    </source>
</reference>
<evidence type="ECO:0000313" key="3">
    <source>
        <dbReference type="Proteomes" id="UP000009049"/>
    </source>
</evidence>
<dbReference type="Pfam" id="PF13715">
    <property type="entry name" value="CarbopepD_reg_2"/>
    <property type="match status" value="1"/>
</dbReference>
<keyword evidence="1" id="KW-0732">Signal</keyword>
<dbReference type="SUPFAM" id="SSF49464">
    <property type="entry name" value="Carboxypeptidase regulatory domain-like"/>
    <property type="match status" value="1"/>
</dbReference>
<dbReference type="RefSeq" id="WP_015755700.1">
    <property type="nucleotide sequence ID" value="NC_013222.1"/>
</dbReference>
<sequence>MKNTCILAFLLLGVLPLAAQDDTDGDRELLRGTVLYRNTPVPGENVLNAGAGTATTTDDNGQFTIPAKLGDTLYFIALAYQFKQVPVDEEVIRRNRMVVEVTEKVTELDEVTVSPEEQQEFLRLRNEDFKGFDYDTDETTEIQNTALDPTVRGMEYGLNFVNIFKLLTGGLKSRGEEQPAIQASTVIRQIYDDAFFVRDLGIPQAQIPDFLDFVDAQLPSRTLLRRDREFELIDFLVDQSETFRKTVLQD</sequence>
<feature type="chain" id="PRO_5002667609" description="Carboxypeptidase-like regulatory domain-containing protein" evidence="1">
    <location>
        <begin position="20"/>
        <end position="250"/>
    </location>
</feature>
<keyword evidence="3" id="KW-1185">Reference proteome</keyword>
<accession>A4CPE3</accession>
<dbReference type="EMBL" id="CP001712">
    <property type="protein sequence ID" value="EAR14264.1"/>
    <property type="molecule type" value="Genomic_DNA"/>
</dbReference>
<organism evidence="2 3">
    <name type="scientific">Robiginitalea biformata (strain ATCC BAA-864 / DSM 15991 / KCTC 12146 / HTCC2501)</name>
    <dbReference type="NCBI Taxonomy" id="313596"/>
    <lineage>
        <taxon>Bacteria</taxon>
        <taxon>Pseudomonadati</taxon>
        <taxon>Bacteroidota</taxon>
        <taxon>Flavobacteriia</taxon>
        <taxon>Flavobacteriales</taxon>
        <taxon>Flavobacteriaceae</taxon>
        <taxon>Robiginitalea</taxon>
    </lineage>
</organism>
<dbReference type="AlphaFoldDB" id="A4CPE3"/>
<evidence type="ECO:0000256" key="1">
    <source>
        <dbReference type="SAM" id="SignalP"/>
    </source>
</evidence>
<evidence type="ECO:0000313" key="2">
    <source>
        <dbReference type="EMBL" id="EAR14264.1"/>
    </source>
</evidence>
<dbReference type="eggNOG" id="ENOG502Z8NF">
    <property type="taxonomic scope" value="Bacteria"/>
</dbReference>
<name>A4CPE3_ROBBH</name>
<dbReference type="InterPro" id="IPR008969">
    <property type="entry name" value="CarboxyPept-like_regulatory"/>
</dbReference>
<dbReference type="KEGG" id="rbi:RB2501_02530"/>
<proteinExistence type="predicted"/>
<gene>
    <name evidence="2" type="ordered locus">RB2501_02530</name>
</gene>
<dbReference type="STRING" id="313596.RB2501_02530"/>
<dbReference type="OrthoDB" id="1436952at2"/>
<evidence type="ECO:0008006" key="4">
    <source>
        <dbReference type="Google" id="ProtNLM"/>
    </source>
</evidence>